<dbReference type="InterPro" id="IPR052194">
    <property type="entry name" value="MESH1"/>
</dbReference>
<accession>A0A516SHK3</accession>
<organism evidence="1 2">
    <name type="scientific">Chitinimonas arctica</name>
    <dbReference type="NCBI Taxonomy" id="2594795"/>
    <lineage>
        <taxon>Bacteria</taxon>
        <taxon>Pseudomonadati</taxon>
        <taxon>Pseudomonadota</taxon>
        <taxon>Betaproteobacteria</taxon>
        <taxon>Neisseriales</taxon>
        <taxon>Chitinibacteraceae</taxon>
        <taxon>Chitinimonas</taxon>
    </lineage>
</organism>
<keyword evidence="2" id="KW-1185">Reference proteome</keyword>
<dbReference type="PANTHER" id="PTHR46246:SF1">
    <property type="entry name" value="GUANOSINE-3',5'-BIS(DIPHOSPHATE) 3'-PYROPHOSPHOHYDROLASE MESH1"/>
    <property type="match status" value="1"/>
</dbReference>
<name>A0A516SHK3_9NEIS</name>
<dbReference type="Pfam" id="PF13328">
    <property type="entry name" value="HD_4"/>
    <property type="match status" value="1"/>
</dbReference>
<dbReference type="GO" id="GO:0008893">
    <property type="term" value="F:guanosine-3',5'-bis(diphosphate) 3'-diphosphatase activity"/>
    <property type="evidence" value="ECO:0007669"/>
    <property type="project" value="TreeGrafter"/>
</dbReference>
<dbReference type="RefSeq" id="WP_144278998.1">
    <property type="nucleotide sequence ID" value="NZ_CP041730.1"/>
</dbReference>
<dbReference type="Proteomes" id="UP000317550">
    <property type="component" value="Chromosome"/>
</dbReference>
<sequence>MPTLERAIEIAARAHAGQTDKAGQPYILHPLRIMLAVRTPSERMAAVLHDVVEDTSITLDDLRAEGFSEAVLEAVAALTKSPGEARLDAAKRAAANAIARNVKLADVADNMDLGRIPAPTEKDYARLKEYEQVRALLLAHGAG</sequence>
<dbReference type="KEGG" id="cari:FNU76_15280"/>
<dbReference type="Gene3D" id="1.10.3210.10">
    <property type="entry name" value="Hypothetical protein af1432"/>
    <property type="match status" value="1"/>
</dbReference>
<dbReference type="PANTHER" id="PTHR46246">
    <property type="entry name" value="GUANOSINE-3',5'-BIS(DIPHOSPHATE) 3'-PYROPHOSPHOHYDROLASE MESH1"/>
    <property type="match status" value="1"/>
</dbReference>
<reference evidence="2" key="1">
    <citation type="submission" date="2019-07" db="EMBL/GenBank/DDBJ databases">
        <title>Chitinimonas sp. nov., isolated from Ny-Alesund, arctica soil.</title>
        <authorList>
            <person name="Xu Q."/>
            <person name="Peng F."/>
        </authorList>
    </citation>
    <scope>NUCLEOTIDE SEQUENCE [LARGE SCALE GENOMIC DNA]</scope>
    <source>
        <strain evidence="2">R3-44</strain>
    </source>
</reference>
<evidence type="ECO:0000313" key="2">
    <source>
        <dbReference type="Proteomes" id="UP000317550"/>
    </source>
</evidence>
<dbReference type="AlphaFoldDB" id="A0A516SHK3"/>
<dbReference type="OrthoDB" id="9802385at2"/>
<evidence type="ECO:0000313" key="1">
    <source>
        <dbReference type="EMBL" id="QDQ27605.1"/>
    </source>
</evidence>
<protein>
    <submittedName>
        <fullName evidence="1">HD domain-containing protein</fullName>
    </submittedName>
</protein>
<dbReference type="SUPFAM" id="SSF109604">
    <property type="entry name" value="HD-domain/PDEase-like"/>
    <property type="match status" value="1"/>
</dbReference>
<dbReference type="EMBL" id="CP041730">
    <property type="protein sequence ID" value="QDQ27605.1"/>
    <property type="molecule type" value="Genomic_DNA"/>
</dbReference>
<gene>
    <name evidence="1" type="ORF">FNU76_15280</name>
</gene>
<proteinExistence type="predicted"/>